<evidence type="ECO:0000256" key="3">
    <source>
        <dbReference type="ARBA" id="ARBA00022825"/>
    </source>
</evidence>
<evidence type="ECO:0000313" key="6">
    <source>
        <dbReference type="Proteomes" id="UP001163064"/>
    </source>
</evidence>
<name>A0ABT3TTA4_9ACTN</name>
<keyword evidence="3" id="KW-0645">Protease</keyword>
<evidence type="ECO:0000256" key="2">
    <source>
        <dbReference type="ARBA" id="ARBA00022801"/>
    </source>
</evidence>
<gene>
    <name evidence="5" type="ORF">OFY01_10970</name>
</gene>
<dbReference type="InterPro" id="IPR011042">
    <property type="entry name" value="6-blade_b-propeller_TolB-like"/>
</dbReference>
<feature type="domain" description="Peptidase S9 prolyl oligopeptidase catalytic" evidence="4">
    <location>
        <begin position="459"/>
        <end position="664"/>
    </location>
</feature>
<dbReference type="PANTHER" id="PTHR42776:SF13">
    <property type="entry name" value="DIPEPTIDYL-PEPTIDASE 5"/>
    <property type="match status" value="1"/>
</dbReference>
<keyword evidence="3" id="KW-0720">Serine protease</keyword>
<dbReference type="InterPro" id="IPR029058">
    <property type="entry name" value="AB_hydrolase_fold"/>
</dbReference>
<dbReference type="RefSeq" id="WP_266598735.1">
    <property type="nucleotide sequence ID" value="NZ_JAPHNL010000095.1"/>
</dbReference>
<dbReference type="Proteomes" id="UP001163064">
    <property type="component" value="Unassembled WGS sequence"/>
</dbReference>
<dbReference type="SUPFAM" id="SSF53474">
    <property type="entry name" value="alpha/beta-Hydrolases"/>
    <property type="match status" value="1"/>
</dbReference>
<dbReference type="Gene3D" id="2.120.10.30">
    <property type="entry name" value="TolB, C-terminal domain"/>
    <property type="match status" value="1"/>
</dbReference>
<reference evidence="5" key="1">
    <citation type="submission" date="2022-10" db="EMBL/GenBank/DDBJ databases">
        <title>Streptomyces beihaiensis sp. nov., a chitin degrading actinobacterium, isolated from shrimp pond soil.</title>
        <authorList>
            <person name="Xie J."/>
            <person name="Shen N."/>
        </authorList>
    </citation>
    <scope>NUCLEOTIDE SEQUENCE</scope>
    <source>
        <strain evidence="5">GXMU-J5</strain>
    </source>
</reference>
<organism evidence="5 6">
    <name type="scientific">Streptomyces beihaiensis</name>
    <dbReference type="NCBI Taxonomy" id="2984495"/>
    <lineage>
        <taxon>Bacteria</taxon>
        <taxon>Bacillati</taxon>
        <taxon>Actinomycetota</taxon>
        <taxon>Actinomycetes</taxon>
        <taxon>Kitasatosporales</taxon>
        <taxon>Streptomycetaceae</taxon>
        <taxon>Streptomyces</taxon>
    </lineage>
</organism>
<dbReference type="Pfam" id="PF07676">
    <property type="entry name" value="PD40"/>
    <property type="match status" value="2"/>
</dbReference>
<keyword evidence="6" id="KW-1185">Reference proteome</keyword>
<sequence length="675" mass="72124">MSAIPGGTTAFHDLPAFLAQPRVNSLVLSADGGRLVAAVQTLSEDRTRFVSGLWEIDPAGEREALRLTRSGKGESDPAFGPDGVLYFLSEREDDGEGGGEEDKHEGAALWALPERGEAAVVARHPGGITAFTAARDSGALAHTAGLLPGAADADAHGKLRTAREDAKVTAILYEGGPTRAWDRDLGPEAQHTFVRPGAEGAVVDAGGQGAGIEHPGDVALSPDGTRVAYTRFVSGRVPAENRTAVVVADAATGEEVFVLGDVEHLYEAPVFTHDGSAVVCSRATWPTYDESMDMTLVRVGVDGGGEAVDLLPGFDNWPVGAVCSPVDDVLFFVADVEGHAPVFRRDADGTVTRLTASGAYGSLCVAPDGRTLYALRNAIDSPPRPVRFAAGAADQTPVELPAPGAFDALPGTLTEVHADASDGYRLRGWLVLPEGASAEHPAPLLVAVHGGPEGSWNAWTWRWNPWPFAARGYAVLLPDPALSTGYGRQGHARGWGQWGGTPYTDVMALTDVTEARDDIDAARTALGGGSYGGYMANRVATSTDRFKAIVSHAGLWDLRSFQGDTDAPWYFQCIFGDPVTRPERYEAHSPYLDAAKIRTPMLVIHGAKDYRVPVGQGAALFQDLQRFEVPAKYLYFPDENHWILSPGHIQVWYEAFLNFLDHHVLGAEWRRPGLL</sequence>
<dbReference type="EMBL" id="JAPHNL010000095">
    <property type="protein sequence ID" value="MCX3060266.1"/>
    <property type="molecule type" value="Genomic_DNA"/>
</dbReference>
<accession>A0ABT3TTA4</accession>
<dbReference type="Pfam" id="PF00326">
    <property type="entry name" value="Peptidase_S9"/>
    <property type="match status" value="1"/>
</dbReference>
<comment type="caution">
    <text evidence="5">The sequence shown here is derived from an EMBL/GenBank/DDBJ whole genome shotgun (WGS) entry which is preliminary data.</text>
</comment>
<proteinExistence type="predicted"/>
<dbReference type="SUPFAM" id="SSF69304">
    <property type="entry name" value="Tricorn protease N-terminal domain"/>
    <property type="match status" value="1"/>
</dbReference>
<keyword evidence="1" id="KW-0732">Signal</keyword>
<dbReference type="Gene3D" id="3.40.50.1820">
    <property type="entry name" value="alpha/beta hydrolase"/>
    <property type="match status" value="1"/>
</dbReference>
<keyword evidence="2" id="KW-0378">Hydrolase</keyword>
<protein>
    <submittedName>
        <fullName evidence="5">S9 family peptidase</fullName>
    </submittedName>
</protein>
<dbReference type="PANTHER" id="PTHR42776">
    <property type="entry name" value="SERINE PEPTIDASE S9 FAMILY MEMBER"/>
    <property type="match status" value="1"/>
</dbReference>
<evidence type="ECO:0000313" key="5">
    <source>
        <dbReference type="EMBL" id="MCX3060266.1"/>
    </source>
</evidence>
<dbReference type="InterPro" id="IPR001375">
    <property type="entry name" value="Peptidase_S9_cat"/>
</dbReference>
<evidence type="ECO:0000259" key="4">
    <source>
        <dbReference type="Pfam" id="PF00326"/>
    </source>
</evidence>
<dbReference type="InterPro" id="IPR011659">
    <property type="entry name" value="WD40"/>
</dbReference>
<evidence type="ECO:0000256" key="1">
    <source>
        <dbReference type="ARBA" id="ARBA00022729"/>
    </source>
</evidence>